<evidence type="ECO:0000313" key="1">
    <source>
        <dbReference type="EMBL" id="KAF5939361.1"/>
    </source>
</evidence>
<evidence type="ECO:0000313" key="2">
    <source>
        <dbReference type="Proteomes" id="UP000593564"/>
    </source>
</evidence>
<sequence>MVVRTQATKPNLWRLHRVVVVMMAVSYEAPTSQNKCRIRVRHTVMSSFSVSKALFFNFPLNTGGTSKNNIGFTTGGFLYIAVAKVLVEVNNGSSSAIKSTVLQLISLISRMAVTLYALEEEIHHCCVSKSHKHPFVLPNTNPTFLLP</sequence>
<accession>A0A7J7GHH3</accession>
<proteinExistence type="predicted"/>
<comment type="caution">
    <text evidence="1">The sequence shown here is derived from an EMBL/GenBank/DDBJ whole genome shotgun (WGS) entry which is preliminary data.</text>
</comment>
<organism evidence="1 2">
    <name type="scientific">Camellia sinensis</name>
    <name type="common">Tea plant</name>
    <name type="synonym">Thea sinensis</name>
    <dbReference type="NCBI Taxonomy" id="4442"/>
    <lineage>
        <taxon>Eukaryota</taxon>
        <taxon>Viridiplantae</taxon>
        <taxon>Streptophyta</taxon>
        <taxon>Embryophyta</taxon>
        <taxon>Tracheophyta</taxon>
        <taxon>Spermatophyta</taxon>
        <taxon>Magnoliopsida</taxon>
        <taxon>eudicotyledons</taxon>
        <taxon>Gunneridae</taxon>
        <taxon>Pentapetalae</taxon>
        <taxon>asterids</taxon>
        <taxon>Ericales</taxon>
        <taxon>Theaceae</taxon>
        <taxon>Camellia</taxon>
    </lineage>
</organism>
<dbReference type="Proteomes" id="UP000593564">
    <property type="component" value="Unassembled WGS sequence"/>
</dbReference>
<reference evidence="2" key="1">
    <citation type="journal article" date="2020" name="Nat. Commun.">
        <title>Genome assembly of wild tea tree DASZ reveals pedigree and selection history of tea varieties.</title>
        <authorList>
            <person name="Zhang W."/>
            <person name="Zhang Y."/>
            <person name="Qiu H."/>
            <person name="Guo Y."/>
            <person name="Wan H."/>
            <person name="Zhang X."/>
            <person name="Scossa F."/>
            <person name="Alseekh S."/>
            <person name="Zhang Q."/>
            <person name="Wang P."/>
            <person name="Xu L."/>
            <person name="Schmidt M.H."/>
            <person name="Jia X."/>
            <person name="Li D."/>
            <person name="Zhu A."/>
            <person name="Guo F."/>
            <person name="Chen W."/>
            <person name="Ni D."/>
            <person name="Usadel B."/>
            <person name="Fernie A.R."/>
            <person name="Wen W."/>
        </authorList>
    </citation>
    <scope>NUCLEOTIDE SEQUENCE [LARGE SCALE GENOMIC DNA]</scope>
    <source>
        <strain evidence="2">cv. G240</strain>
    </source>
</reference>
<gene>
    <name evidence="1" type="ORF">HYC85_023620</name>
</gene>
<reference evidence="1 2" key="2">
    <citation type="submission" date="2020-07" db="EMBL/GenBank/DDBJ databases">
        <title>Genome assembly of wild tea tree DASZ reveals pedigree and selection history of tea varieties.</title>
        <authorList>
            <person name="Zhang W."/>
        </authorList>
    </citation>
    <scope>NUCLEOTIDE SEQUENCE [LARGE SCALE GENOMIC DNA]</scope>
    <source>
        <strain evidence="2">cv. G240</strain>
        <tissue evidence="1">Leaf</tissue>
    </source>
</reference>
<dbReference type="AlphaFoldDB" id="A0A7J7GHH3"/>
<dbReference type="EMBL" id="JACBKZ010000011">
    <property type="protein sequence ID" value="KAF5939361.1"/>
    <property type="molecule type" value="Genomic_DNA"/>
</dbReference>
<protein>
    <submittedName>
        <fullName evidence="1">Uncharacterized protein</fullName>
    </submittedName>
</protein>
<name>A0A7J7GHH3_CAMSI</name>
<keyword evidence="2" id="KW-1185">Reference proteome</keyword>